<name>A0A7S2FV54_9STRA</name>
<organism evidence="4">
    <name type="scientific">Octactis speculum</name>
    <dbReference type="NCBI Taxonomy" id="3111310"/>
    <lineage>
        <taxon>Eukaryota</taxon>
        <taxon>Sar</taxon>
        <taxon>Stramenopiles</taxon>
        <taxon>Ochrophyta</taxon>
        <taxon>Dictyochophyceae</taxon>
        <taxon>Dictyochales</taxon>
        <taxon>Dictyochaceae</taxon>
        <taxon>Octactis</taxon>
    </lineage>
</organism>
<reference evidence="4" key="1">
    <citation type="submission" date="2021-01" db="EMBL/GenBank/DDBJ databases">
        <authorList>
            <person name="Corre E."/>
            <person name="Pelletier E."/>
            <person name="Niang G."/>
            <person name="Scheremetjew M."/>
            <person name="Finn R."/>
            <person name="Kale V."/>
            <person name="Holt S."/>
            <person name="Cochrane G."/>
            <person name="Meng A."/>
            <person name="Brown T."/>
            <person name="Cohen L."/>
        </authorList>
    </citation>
    <scope>NUCLEOTIDE SEQUENCE</scope>
    <source>
        <strain evidence="4">CCMP1381</strain>
    </source>
</reference>
<dbReference type="InterPro" id="IPR051165">
    <property type="entry name" value="Multifunctional_ANK_Repeat"/>
</dbReference>
<evidence type="ECO:0000256" key="1">
    <source>
        <dbReference type="ARBA" id="ARBA00022737"/>
    </source>
</evidence>
<dbReference type="PANTHER" id="PTHR24123:SF33">
    <property type="entry name" value="PROTEIN HOS4"/>
    <property type="match status" value="1"/>
</dbReference>
<dbReference type="PROSITE" id="PS50088">
    <property type="entry name" value="ANK_REPEAT"/>
    <property type="match status" value="1"/>
</dbReference>
<dbReference type="InterPro" id="IPR002110">
    <property type="entry name" value="Ankyrin_rpt"/>
</dbReference>
<evidence type="ECO:0000256" key="2">
    <source>
        <dbReference type="ARBA" id="ARBA00023043"/>
    </source>
</evidence>
<dbReference type="EMBL" id="HBGS01023889">
    <property type="protein sequence ID" value="CAD9415391.1"/>
    <property type="molecule type" value="Transcribed_RNA"/>
</dbReference>
<evidence type="ECO:0000313" key="4">
    <source>
        <dbReference type="EMBL" id="CAD9415391.1"/>
    </source>
</evidence>
<dbReference type="SUPFAM" id="SSF48403">
    <property type="entry name" value="Ankyrin repeat"/>
    <property type="match status" value="2"/>
</dbReference>
<dbReference type="PROSITE" id="PS50297">
    <property type="entry name" value="ANK_REP_REGION"/>
    <property type="match status" value="1"/>
</dbReference>
<dbReference type="SMART" id="SM00248">
    <property type="entry name" value="ANK"/>
    <property type="match status" value="7"/>
</dbReference>
<dbReference type="Gene3D" id="1.25.40.20">
    <property type="entry name" value="Ankyrin repeat-containing domain"/>
    <property type="match status" value="4"/>
</dbReference>
<feature type="repeat" description="ANK" evidence="3">
    <location>
        <begin position="579"/>
        <end position="611"/>
    </location>
</feature>
<gene>
    <name evidence="4" type="ORF">DSPE1174_LOCUS12137</name>
</gene>
<keyword evidence="1" id="KW-0677">Repeat</keyword>
<evidence type="ECO:0000256" key="3">
    <source>
        <dbReference type="PROSITE-ProRule" id="PRU00023"/>
    </source>
</evidence>
<dbReference type="Pfam" id="PF12796">
    <property type="entry name" value="Ank_2"/>
    <property type="match status" value="3"/>
</dbReference>
<sequence>MDLVERAEAGDRKAVQALLEQGVDPNVHGRVDTRTALIVAAVQHDKTLCNLLLSHPRINIDDVDGNGETCLMYAVREVGRVAVSVCRNEADDAALEVAVDIVRLLMKKGANRYVSSKKGITAMHLARVQENTPASPMIGKERNDIPHAQVACVVDHDWQAISSAVSRHPSFLEMQALLRYDPTNLAQEDVCGLALRGDLNGVRSLLQQGVSPNAICRLNPYGKKNGSTVTCDSYYTPLIGACSGGHITVVQFLLDEENIRTDLQNPAGQSALFFATISESRQSEDIVVALLKAGASRYIKDRQENTPWMWGERRIAALQKMTLDKSRDHKYRLRNSRNIQHILRLDPALQTIQSVAAAADLFGVIALVRQGVDVNNCKPDISVEIEGLEESSHISVGETALIAAVRQSAPVREEKASRLTFSLLTSEPKSKRNLIAEDALKMIKLLLENQYTKVDLIDSSSRSALMHAVEVCSEQAVIILLGAGADRYWSNEACGTALDRALALGYNGIGKILATDPSRTSLTEAAISGDTETMDALRKQGVDPNQGGPLIAAAKSNQQEAVQFLLGMNGILVNKQNRLGETALMHAAGAGSMDVCYDLLRAGADGTIRDNLRMSSVDWAVRHGITTKLRLSVAMMTHGK</sequence>
<dbReference type="PANTHER" id="PTHR24123">
    <property type="entry name" value="ANKYRIN REPEAT-CONTAINING"/>
    <property type="match status" value="1"/>
</dbReference>
<accession>A0A7S2FV54</accession>
<dbReference type="AlphaFoldDB" id="A0A7S2FV54"/>
<dbReference type="InterPro" id="IPR036770">
    <property type="entry name" value="Ankyrin_rpt-contain_sf"/>
</dbReference>
<proteinExistence type="predicted"/>
<keyword evidence="2 3" id="KW-0040">ANK repeat</keyword>
<protein>
    <submittedName>
        <fullName evidence="4">Uncharacterized protein</fullName>
    </submittedName>
</protein>